<feature type="transmembrane region" description="Helical" evidence="1">
    <location>
        <begin position="6"/>
        <end position="24"/>
    </location>
</feature>
<reference evidence="2" key="1">
    <citation type="journal article" date="2020" name="ISME J.">
        <title>Gammaproteobacteria mediating utilization of methyl-, sulfur- and petroleum organic compounds in deep ocean hydrothermal plumes.</title>
        <authorList>
            <person name="Zhou Z."/>
            <person name="Liu Y."/>
            <person name="Pan J."/>
            <person name="Cron B.R."/>
            <person name="Toner B.M."/>
            <person name="Anantharaman K."/>
            <person name="Breier J.A."/>
            <person name="Dick G.J."/>
            <person name="Li M."/>
        </authorList>
    </citation>
    <scope>NUCLEOTIDE SEQUENCE</scope>
    <source>
        <strain evidence="2">SZUA-1476</strain>
    </source>
</reference>
<evidence type="ECO:0000313" key="3">
    <source>
        <dbReference type="Proteomes" id="UP000653692"/>
    </source>
</evidence>
<protein>
    <submittedName>
        <fullName evidence="2">pH regulation protein F</fullName>
    </submittedName>
</protein>
<gene>
    <name evidence="2" type="ORF">EYH24_05965</name>
</gene>
<organism evidence="2 3">
    <name type="scientific">Thermococcus paralvinellae</name>
    <dbReference type="NCBI Taxonomy" id="582419"/>
    <lineage>
        <taxon>Archaea</taxon>
        <taxon>Methanobacteriati</taxon>
        <taxon>Methanobacteriota</taxon>
        <taxon>Thermococci</taxon>
        <taxon>Thermococcales</taxon>
        <taxon>Thermococcaceae</taxon>
        <taxon>Thermococcus</taxon>
    </lineage>
</organism>
<evidence type="ECO:0000256" key="1">
    <source>
        <dbReference type="SAM" id="Phobius"/>
    </source>
</evidence>
<evidence type="ECO:0000313" key="2">
    <source>
        <dbReference type="EMBL" id="HIP89458.1"/>
    </source>
</evidence>
<dbReference type="AlphaFoldDB" id="A0A832ZFY3"/>
<keyword evidence="1" id="KW-0472">Membrane</keyword>
<keyword evidence="1" id="KW-0812">Transmembrane</keyword>
<comment type="caution">
    <text evidence="2">The sequence shown here is derived from an EMBL/GenBank/DDBJ whole genome shotgun (WGS) entry which is preliminary data.</text>
</comment>
<proteinExistence type="predicted"/>
<name>A0A832ZFY3_9EURY</name>
<dbReference type="Proteomes" id="UP000653692">
    <property type="component" value="Unassembled WGS sequence"/>
</dbReference>
<feature type="transmembrane region" description="Helical" evidence="1">
    <location>
        <begin position="36"/>
        <end position="57"/>
    </location>
</feature>
<dbReference type="EMBL" id="DQUR01000202">
    <property type="protein sequence ID" value="HIP89458.1"/>
    <property type="molecule type" value="Genomic_DNA"/>
</dbReference>
<keyword evidence="1" id="KW-1133">Transmembrane helix</keyword>
<sequence length="91" mass="9927">MFEFEDAILLVIAAHILTGMIYALRLLLGPSIVDSILAADCISIDAGMVLLLIALYYRNSMIALGALFLFLWAFALDVFASKYLVKGEVGI</sequence>
<accession>A0A832ZFY3</accession>
<feature type="transmembrane region" description="Helical" evidence="1">
    <location>
        <begin position="63"/>
        <end position="85"/>
    </location>
</feature>